<dbReference type="InterPro" id="IPR005531">
    <property type="entry name" value="Asp23"/>
</dbReference>
<feature type="compositionally biased region" description="Acidic residues" evidence="2">
    <location>
        <begin position="29"/>
        <end position="40"/>
    </location>
</feature>
<dbReference type="EMBL" id="DVNB01000050">
    <property type="protein sequence ID" value="HIU57148.1"/>
    <property type="molecule type" value="Genomic_DNA"/>
</dbReference>
<dbReference type="Pfam" id="PF03780">
    <property type="entry name" value="Asp23"/>
    <property type="match status" value="1"/>
</dbReference>
<name>A0A9D1MAZ0_9FIRM</name>
<evidence type="ECO:0000256" key="2">
    <source>
        <dbReference type="SAM" id="MobiDB-lite"/>
    </source>
</evidence>
<feature type="compositionally biased region" description="Low complexity" evidence="2">
    <location>
        <begin position="16"/>
        <end position="28"/>
    </location>
</feature>
<evidence type="ECO:0000313" key="4">
    <source>
        <dbReference type="Proteomes" id="UP000824109"/>
    </source>
</evidence>
<reference evidence="3" key="2">
    <citation type="journal article" date="2021" name="PeerJ">
        <title>Extensive microbial diversity within the chicken gut microbiome revealed by metagenomics and culture.</title>
        <authorList>
            <person name="Gilroy R."/>
            <person name="Ravi A."/>
            <person name="Getino M."/>
            <person name="Pursley I."/>
            <person name="Horton D.L."/>
            <person name="Alikhan N.F."/>
            <person name="Baker D."/>
            <person name="Gharbi K."/>
            <person name="Hall N."/>
            <person name="Watson M."/>
            <person name="Adriaenssens E.M."/>
            <person name="Foster-Nyarko E."/>
            <person name="Jarju S."/>
            <person name="Secka A."/>
            <person name="Antonio M."/>
            <person name="Oren A."/>
            <person name="Chaudhuri R.R."/>
            <person name="La Ragione R."/>
            <person name="Hildebrand F."/>
            <person name="Pallen M.J."/>
        </authorList>
    </citation>
    <scope>NUCLEOTIDE SEQUENCE</scope>
    <source>
        <strain evidence="3">USAMLcec3-3695</strain>
    </source>
</reference>
<comment type="caution">
    <text evidence="3">The sequence shown here is derived from an EMBL/GenBank/DDBJ whole genome shotgun (WGS) entry which is preliminary data.</text>
</comment>
<reference evidence="3" key="1">
    <citation type="submission" date="2020-10" db="EMBL/GenBank/DDBJ databases">
        <authorList>
            <person name="Gilroy R."/>
        </authorList>
    </citation>
    <scope>NUCLEOTIDE SEQUENCE</scope>
    <source>
        <strain evidence="3">USAMLcec3-3695</strain>
    </source>
</reference>
<evidence type="ECO:0000256" key="1">
    <source>
        <dbReference type="ARBA" id="ARBA00005721"/>
    </source>
</evidence>
<comment type="similarity">
    <text evidence="1">Belongs to the asp23 family.</text>
</comment>
<gene>
    <name evidence="3" type="ORF">IAA61_04965</name>
</gene>
<dbReference type="Proteomes" id="UP000824109">
    <property type="component" value="Unassembled WGS sequence"/>
</dbReference>
<protein>
    <submittedName>
        <fullName evidence="3">Asp23/Gls24 family envelope stress response protein</fullName>
    </submittedName>
</protein>
<dbReference type="PANTHER" id="PTHR34297">
    <property type="entry name" value="HYPOTHETICAL CYTOSOLIC PROTEIN-RELATED"/>
    <property type="match status" value="1"/>
</dbReference>
<proteinExistence type="inferred from homology"/>
<accession>A0A9D1MAZ0</accession>
<organism evidence="3 4">
    <name type="scientific">Candidatus Ornithomonoglobus merdipullorum</name>
    <dbReference type="NCBI Taxonomy" id="2840895"/>
    <lineage>
        <taxon>Bacteria</taxon>
        <taxon>Bacillati</taxon>
        <taxon>Bacillota</taxon>
        <taxon>Clostridia</taxon>
        <taxon>Candidatus Ornithomonoglobus</taxon>
    </lineage>
</organism>
<sequence>MDEELKNVTEPEEAAETAQPEETAPETTEPIEAEAEAEEESIGNIKISVDVVSTIAGIAASEIEGVSCMYTSFVDGVAQRLGARKSASKGVRVDMTENSVVIDLYIVVEYGVKIPELAWEIQENVKNNVESMTGLAVDKVNIHIEGISFGGAGDITAEPEDVTD</sequence>
<dbReference type="AlphaFoldDB" id="A0A9D1MAZ0"/>
<feature type="region of interest" description="Disordered" evidence="2">
    <location>
        <begin position="1"/>
        <end position="40"/>
    </location>
</feature>
<evidence type="ECO:0000313" key="3">
    <source>
        <dbReference type="EMBL" id="HIU57148.1"/>
    </source>
</evidence>